<evidence type="ECO:0000313" key="2">
    <source>
        <dbReference type="EMBL" id="KAK9535405.1"/>
    </source>
</evidence>
<accession>A0AAW1FL27</accession>
<comment type="caution">
    <text evidence="2">The sequence shown here is derived from an EMBL/GenBank/DDBJ whole genome shotgun (WGS) entry which is preliminary data.</text>
</comment>
<dbReference type="AlphaFoldDB" id="A0AAW1FL27"/>
<name>A0AAW1FL27_ZOAVI</name>
<evidence type="ECO:0000256" key="1">
    <source>
        <dbReference type="SAM" id="MobiDB-lite"/>
    </source>
</evidence>
<protein>
    <submittedName>
        <fullName evidence="2">Uncharacterized protein</fullName>
    </submittedName>
</protein>
<keyword evidence="3" id="KW-1185">Reference proteome</keyword>
<evidence type="ECO:0000313" key="3">
    <source>
        <dbReference type="Proteomes" id="UP001488805"/>
    </source>
</evidence>
<reference evidence="2 3" key="1">
    <citation type="journal article" date="2024" name="Genome Biol. Evol.">
        <title>Chromosome-level genome assembly of the viviparous eelpout Zoarces viviparus.</title>
        <authorList>
            <person name="Fuhrmann N."/>
            <person name="Brasseur M.V."/>
            <person name="Bakowski C.E."/>
            <person name="Podsiadlowski L."/>
            <person name="Prost S."/>
            <person name="Krehenwinkel H."/>
            <person name="Mayer C."/>
        </authorList>
    </citation>
    <scope>NUCLEOTIDE SEQUENCE [LARGE SCALE GENOMIC DNA]</scope>
    <source>
        <strain evidence="2">NO-MEL_2022_Ind0_liver</strain>
    </source>
</reference>
<gene>
    <name evidence="2" type="ORF">VZT92_007788</name>
</gene>
<feature type="region of interest" description="Disordered" evidence="1">
    <location>
        <begin position="1"/>
        <end position="24"/>
    </location>
</feature>
<proteinExistence type="predicted"/>
<sequence>MHQSATISPGSGSPADGPSSSFLPAHALELPAKVDIQVIQDHVKDTHNPPPCHWLIPSCISGKRQSIEAKLLIRAKGGAAAAVARSSSPHSELHCTRPGW</sequence>
<dbReference type="Proteomes" id="UP001488805">
    <property type="component" value="Unassembled WGS sequence"/>
</dbReference>
<dbReference type="EMBL" id="JBCEZU010000056">
    <property type="protein sequence ID" value="KAK9535405.1"/>
    <property type="molecule type" value="Genomic_DNA"/>
</dbReference>
<organism evidence="2 3">
    <name type="scientific">Zoarces viviparus</name>
    <name type="common">Viviparous eelpout</name>
    <name type="synonym">Blennius viviparus</name>
    <dbReference type="NCBI Taxonomy" id="48416"/>
    <lineage>
        <taxon>Eukaryota</taxon>
        <taxon>Metazoa</taxon>
        <taxon>Chordata</taxon>
        <taxon>Craniata</taxon>
        <taxon>Vertebrata</taxon>
        <taxon>Euteleostomi</taxon>
        <taxon>Actinopterygii</taxon>
        <taxon>Neopterygii</taxon>
        <taxon>Teleostei</taxon>
        <taxon>Neoteleostei</taxon>
        <taxon>Acanthomorphata</taxon>
        <taxon>Eupercaria</taxon>
        <taxon>Perciformes</taxon>
        <taxon>Cottioidei</taxon>
        <taxon>Zoarcales</taxon>
        <taxon>Zoarcidae</taxon>
        <taxon>Zoarcinae</taxon>
        <taxon>Zoarces</taxon>
    </lineage>
</organism>
<feature type="compositionally biased region" description="Low complexity" evidence="1">
    <location>
        <begin position="8"/>
        <end position="21"/>
    </location>
</feature>